<organism evidence="1 2">
    <name type="scientific">Rhizobium leguminosarum bv. trifolii WSM597</name>
    <dbReference type="NCBI Taxonomy" id="754764"/>
    <lineage>
        <taxon>Bacteria</taxon>
        <taxon>Pseudomonadati</taxon>
        <taxon>Pseudomonadota</taxon>
        <taxon>Alphaproteobacteria</taxon>
        <taxon>Hyphomicrobiales</taxon>
        <taxon>Rhizobiaceae</taxon>
        <taxon>Rhizobium/Agrobacterium group</taxon>
        <taxon>Rhizobium</taxon>
    </lineage>
</organism>
<evidence type="ECO:0000313" key="2">
    <source>
        <dbReference type="Proteomes" id="UP000005092"/>
    </source>
</evidence>
<gene>
    <name evidence="1" type="ORF">Rleg9DRAFT_7322</name>
</gene>
<dbReference type="HOGENOM" id="CLU_3188193_0_0_5"/>
<accession>I9NN44</accession>
<protein>
    <submittedName>
        <fullName evidence="1">Uncharacterized protein</fullName>
    </submittedName>
</protein>
<proteinExistence type="predicted"/>
<evidence type="ECO:0000313" key="1">
    <source>
        <dbReference type="EMBL" id="EJB08277.1"/>
    </source>
</evidence>
<dbReference type="Proteomes" id="UP000005092">
    <property type="component" value="Unassembled WGS sequence"/>
</dbReference>
<reference evidence="1 2" key="1">
    <citation type="submission" date="2012-02" db="EMBL/GenBank/DDBJ databases">
        <title>Improved High-Quality Draft Sequence of Rhizobium leguminosarum bv. trifolii WSM597.</title>
        <authorList>
            <consortium name="US DOE Joint Genome Institute"/>
            <person name="Lucas S."/>
            <person name="Han J."/>
            <person name="Lapidus A."/>
            <person name="Cheng J.-F."/>
            <person name="Goodwin L."/>
            <person name="Pitluck S."/>
            <person name="Peters L."/>
            <person name="Ovchinnikova G."/>
            <person name="Held B."/>
            <person name="Detter J.C."/>
            <person name="Han C."/>
            <person name="Tapia R."/>
            <person name="Land M."/>
            <person name="Hauser L."/>
            <person name="Kyrpides N."/>
            <person name="Ivanova N."/>
            <person name="Pagani I."/>
            <person name="Brau L."/>
            <person name="Yates R."/>
            <person name="O'Hara G."/>
            <person name="Rui T."/>
            <person name="Howieson J."/>
            <person name="Reeve W."/>
            <person name="Woyke T."/>
        </authorList>
    </citation>
    <scope>NUCLEOTIDE SEQUENCE [LARGE SCALE GENOMIC DNA]</scope>
    <source>
        <strain evidence="1 2">WSM597</strain>
    </source>
</reference>
<sequence>MRSLFPPLKRVTPSKAEAPSAPTMIDWMAEAKMATSEDLEWVSFCI</sequence>
<dbReference type="AlphaFoldDB" id="I9NN44"/>
<dbReference type="EMBL" id="JH719381">
    <property type="protein sequence ID" value="EJB08277.1"/>
    <property type="molecule type" value="Genomic_DNA"/>
</dbReference>
<name>I9NN44_RHILT</name>